<keyword evidence="17" id="KW-1185">Reference proteome</keyword>
<keyword evidence="3" id="KW-0444">Lipid biosynthesis</keyword>
<accession>A0A7R8UW40</accession>
<evidence type="ECO:0000256" key="5">
    <source>
        <dbReference type="ARBA" id="ARBA00022857"/>
    </source>
</evidence>
<dbReference type="EC" id="1.3.1.104" evidence="11"/>
<dbReference type="InterPro" id="IPR013154">
    <property type="entry name" value="ADH-like_N"/>
</dbReference>
<gene>
    <name evidence="16" type="ORF">HERILL_LOCUS10720</name>
</gene>
<dbReference type="GO" id="GO:0006633">
    <property type="term" value="P:fatty acid biosynthetic process"/>
    <property type="evidence" value="ECO:0007669"/>
    <property type="project" value="UniProtKB-KW"/>
</dbReference>
<name>A0A7R8UW40_HERIL</name>
<evidence type="ECO:0000256" key="3">
    <source>
        <dbReference type="ARBA" id="ARBA00022516"/>
    </source>
</evidence>
<dbReference type="Gene3D" id="3.40.50.720">
    <property type="entry name" value="NAD(P)-binding Rossmann-like Domain"/>
    <property type="match status" value="1"/>
</dbReference>
<dbReference type="InterPro" id="IPR051034">
    <property type="entry name" value="Mito_Enoyl-ACP_Reductase"/>
</dbReference>
<dbReference type="InterPro" id="IPR036291">
    <property type="entry name" value="NAD(P)-bd_dom_sf"/>
</dbReference>
<dbReference type="FunFam" id="3.90.180.10:FF:000010">
    <property type="entry name" value="Enoyl-[acyl-carrier-protein] reductase, mitochondrial"/>
    <property type="match status" value="1"/>
</dbReference>
<dbReference type="FunCoup" id="A0A7R8UW40">
    <property type="interactions" value="2040"/>
</dbReference>
<evidence type="ECO:0000256" key="9">
    <source>
        <dbReference type="ARBA" id="ARBA00023128"/>
    </source>
</evidence>
<organism evidence="16 17">
    <name type="scientific">Hermetia illucens</name>
    <name type="common">Black soldier fly</name>
    <dbReference type="NCBI Taxonomy" id="343691"/>
    <lineage>
        <taxon>Eukaryota</taxon>
        <taxon>Metazoa</taxon>
        <taxon>Ecdysozoa</taxon>
        <taxon>Arthropoda</taxon>
        <taxon>Hexapoda</taxon>
        <taxon>Insecta</taxon>
        <taxon>Pterygota</taxon>
        <taxon>Neoptera</taxon>
        <taxon>Endopterygota</taxon>
        <taxon>Diptera</taxon>
        <taxon>Brachycera</taxon>
        <taxon>Stratiomyomorpha</taxon>
        <taxon>Stratiomyidae</taxon>
        <taxon>Hermetiinae</taxon>
        <taxon>Hermetia</taxon>
    </lineage>
</organism>
<dbReference type="SUPFAM" id="SSF50129">
    <property type="entry name" value="GroES-like"/>
    <property type="match status" value="1"/>
</dbReference>
<dbReference type="Gene3D" id="3.90.180.10">
    <property type="entry name" value="Medium-chain alcohol dehydrogenases, catalytic domain"/>
    <property type="match status" value="1"/>
</dbReference>
<reference evidence="16 17" key="1">
    <citation type="submission" date="2020-11" db="EMBL/GenBank/DDBJ databases">
        <authorList>
            <person name="Wallbank WR R."/>
            <person name="Pardo Diaz C."/>
            <person name="Kozak K."/>
            <person name="Martin S."/>
            <person name="Jiggins C."/>
            <person name="Moest M."/>
            <person name="Warren A I."/>
            <person name="Generalovic N T."/>
            <person name="Byers J.R.P. K."/>
            <person name="Montejo-Kovacevich G."/>
            <person name="Yen C E."/>
        </authorList>
    </citation>
    <scope>NUCLEOTIDE SEQUENCE [LARGE SCALE GENOMIC DNA]</scope>
</reference>
<evidence type="ECO:0000256" key="11">
    <source>
        <dbReference type="ARBA" id="ARBA00038963"/>
    </source>
</evidence>
<dbReference type="CDD" id="cd08290">
    <property type="entry name" value="ETR"/>
    <property type="match status" value="1"/>
</dbReference>
<dbReference type="AlphaFoldDB" id="A0A7R8UW40"/>
<keyword evidence="8" id="KW-0443">Lipid metabolism</keyword>
<sequence length="357" mass="38966">MLSQSIKCIGNLTNKARHMSVVASKLKYDKYGEPVDVVKLCKEEVSDPVNNEVLVKILVSPINPADINTIQGKYPVKPKFPAVGGNEGAGEVISVGPKVTKVKKGDIIIPVATGLGTWASYAKFTEENILKIPGNVGIVEAATITVNPCTAYRMLKDFVPLAEGDTVIQNGANSAVGQAVHQLCKAMNINSVGIVRDRADIEDLRKHLCCLGATAILTEEEIRTSTIFKDRLKKPKLALNCVGGKSATELTRHIDSKGTLVTYGGMSREPVTASTAALIFKDISFKGFWMTRWTKENFNTEERATMFKDLFNLISEGKLKAPIHELVPIENYKDALDSALNFKGFTGKKYILDFSKS</sequence>
<dbReference type="Proteomes" id="UP000594454">
    <property type="component" value="Chromosome 4"/>
</dbReference>
<dbReference type="InterPro" id="IPR011032">
    <property type="entry name" value="GroES-like_sf"/>
</dbReference>
<keyword evidence="9" id="KW-0496">Mitochondrion</keyword>
<dbReference type="OMA" id="YGYTQSK"/>
<keyword evidence="4" id="KW-0276">Fatty acid metabolism</keyword>
<evidence type="ECO:0000256" key="14">
    <source>
        <dbReference type="ARBA" id="ARBA00048843"/>
    </source>
</evidence>
<evidence type="ECO:0000256" key="6">
    <source>
        <dbReference type="ARBA" id="ARBA00022946"/>
    </source>
</evidence>
<dbReference type="Pfam" id="PF00107">
    <property type="entry name" value="ADH_zinc_N"/>
    <property type="match status" value="1"/>
</dbReference>
<dbReference type="SUPFAM" id="SSF51735">
    <property type="entry name" value="NAD(P)-binding Rossmann-fold domains"/>
    <property type="match status" value="1"/>
</dbReference>
<dbReference type="SMART" id="SM00829">
    <property type="entry name" value="PKS_ER"/>
    <property type="match status" value="1"/>
</dbReference>
<keyword evidence="5" id="KW-0521">NADP</keyword>
<dbReference type="InterPro" id="IPR020843">
    <property type="entry name" value="ER"/>
</dbReference>
<comment type="subcellular location">
    <subcellularLocation>
        <location evidence="1">Mitochondrion</location>
    </subcellularLocation>
</comment>
<dbReference type="Pfam" id="PF08240">
    <property type="entry name" value="ADH_N"/>
    <property type="match status" value="1"/>
</dbReference>
<evidence type="ECO:0000313" key="17">
    <source>
        <dbReference type="Proteomes" id="UP000594454"/>
    </source>
</evidence>
<evidence type="ECO:0000259" key="15">
    <source>
        <dbReference type="SMART" id="SM00829"/>
    </source>
</evidence>
<evidence type="ECO:0000256" key="13">
    <source>
        <dbReference type="ARBA" id="ARBA00042123"/>
    </source>
</evidence>
<evidence type="ECO:0000256" key="8">
    <source>
        <dbReference type="ARBA" id="ARBA00023098"/>
    </source>
</evidence>
<dbReference type="InterPro" id="IPR013149">
    <property type="entry name" value="ADH-like_C"/>
</dbReference>
<evidence type="ECO:0000256" key="12">
    <source>
        <dbReference type="ARBA" id="ARBA00041058"/>
    </source>
</evidence>
<dbReference type="OrthoDB" id="7482721at2759"/>
<keyword evidence="10" id="KW-0275">Fatty acid biosynthesis</keyword>
<evidence type="ECO:0000256" key="10">
    <source>
        <dbReference type="ARBA" id="ARBA00023160"/>
    </source>
</evidence>
<dbReference type="FunFam" id="3.40.50.720:FF:000112">
    <property type="entry name" value="Enoyl-[acyl-carrier-protein] reductase 1, mitochondrial"/>
    <property type="match status" value="1"/>
</dbReference>
<proteinExistence type="inferred from homology"/>
<dbReference type="PANTHER" id="PTHR43981">
    <property type="entry name" value="ENOYL-[ACYL-CARRIER-PROTEIN] REDUCTASE, MITOCHONDRIAL"/>
    <property type="match status" value="1"/>
</dbReference>
<evidence type="ECO:0000313" key="16">
    <source>
        <dbReference type="EMBL" id="CAD7088062.1"/>
    </source>
</evidence>
<dbReference type="GO" id="GO:0005739">
    <property type="term" value="C:mitochondrion"/>
    <property type="evidence" value="ECO:0007669"/>
    <property type="project" value="UniProtKB-SubCell"/>
</dbReference>
<evidence type="ECO:0000256" key="4">
    <source>
        <dbReference type="ARBA" id="ARBA00022832"/>
    </source>
</evidence>
<feature type="domain" description="Enoyl reductase (ER)" evidence="15">
    <location>
        <begin position="33"/>
        <end position="351"/>
    </location>
</feature>
<dbReference type="PANTHER" id="PTHR43981:SF2">
    <property type="entry name" value="ENOYL-[ACYL-CARRIER-PROTEIN] REDUCTASE, MITOCHONDRIAL"/>
    <property type="match status" value="1"/>
</dbReference>
<protein>
    <recommendedName>
        <fullName evidence="12">Enoyl-[acyl-carrier-protein] reductase, mitochondrial</fullName>
        <ecNumber evidence="11">1.3.1.104</ecNumber>
    </recommendedName>
    <alternativeName>
        <fullName evidence="13">2-enoyl thioester reductase</fullName>
    </alternativeName>
</protein>
<dbReference type="EMBL" id="LR899012">
    <property type="protein sequence ID" value="CAD7088062.1"/>
    <property type="molecule type" value="Genomic_DNA"/>
</dbReference>
<keyword evidence="6" id="KW-0809">Transit peptide</keyword>
<evidence type="ECO:0000256" key="1">
    <source>
        <dbReference type="ARBA" id="ARBA00004173"/>
    </source>
</evidence>
<comment type="similarity">
    <text evidence="2">Belongs to the zinc-containing alcohol dehydrogenase family. Quinone oxidoreductase subfamily.</text>
</comment>
<evidence type="ECO:0000256" key="2">
    <source>
        <dbReference type="ARBA" id="ARBA00010371"/>
    </source>
</evidence>
<comment type="catalytic activity">
    <reaction evidence="14">
        <text>a 2,3-saturated acyl-[ACP] + NADP(+) = a (2E)-enoyl-[ACP] + NADPH + H(+)</text>
        <dbReference type="Rhea" id="RHEA:22564"/>
        <dbReference type="Rhea" id="RHEA-COMP:9925"/>
        <dbReference type="Rhea" id="RHEA-COMP:9926"/>
        <dbReference type="ChEBI" id="CHEBI:15378"/>
        <dbReference type="ChEBI" id="CHEBI:57783"/>
        <dbReference type="ChEBI" id="CHEBI:58349"/>
        <dbReference type="ChEBI" id="CHEBI:78784"/>
        <dbReference type="ChEBI" id="CHEBI:78785"/>
        <dbReference type="EC" id="1.3.1.104"/>
    </reaction>
</comment>
<keyword evidence="7" id="KW-0560">Oxidoreductase</keyword>
<dbReference type="InParanoid" id="A0A7R8UW40"/>
<dbReference type="GO" id="GO:0141148">
    <property type="term" value="F:enoyl-[acyl-carrier-protein] reductase (NADPH) activity"/>
    <property type="evidence" value="ECO:0007669"/>
    <property type="project" value="UniProtKB-EC"/>
</dbReference>
<evidence type="ECO:0000256" key="7">
    <source>
        <dbReference type="ARBA" id="ARBA00023002"/>
    </source>
</evidence>